<protein>
    <submittedName>
        <fullName evidence="1">Uncharacterized protein</fullName>
    </submittedName>
</protein>
<dbReference type="AlphaFoldDB" id="A0A6A6E8C6"/>
<reference evidence="1" key="1">
    <citation type="journal article" date="2020" name="Stud. Mycol.">
        <title>101 Dothideomycetes genomes: a test case for predicting lifestyles and emergence of pathogens.</title>
        <authorList>
            <person name="Haridas S."/>
            <person name="Albert R."/>
            <person name="Binder M."/>
            <person name="Bloem J."/>
            <person name="Labutti K."/>
            <person name="Salamov A."/>
            <person name="Andreopoulos B."/>
            <person name="Baker S."/>
            <person name="Barry K."/>
            <person name="Bills G."/>
            <person name="Bluhm B."/>
            <person name="Cannon C."/>
            <person name="Castanera R."/>
            <person name="Culley D."/>
            <person name="Daum C."/>
            <person name="Ezra D."/>
            <person name="Gonzalez J."/>
            <person name="Henrissat B."/>
            <person name="Kuo A."/>
            <person name="Liang C."/>
            <person name="Lipzen A."/>
            <person name="Lutzoni F."/>
            <person name="Magnuson J."/>
            <person name="Mondo S."/>
            <person name="Nolan M."/>
            <person name="Ohm R."/>
            <person name="Pangilinan J."/>
            <person name="Park H.-J."/>
            <person name="Ramirez L."/>
            <person name="Alfaro M."/>
            <person name="Sun H."/>
            <person name="Tritt A."/>
            <person name="Yoshinaga Y."/>
            <person name="Zwiers L.-H."/>
            <person name="Turgeon B."/>
            <person name="Goodwin S."/>
            <person name="Spatafora J."/>
            <person name="Crous P."/>
            <person name="Grigoriev I."/>
        </authorList>
    </citation>
    <scope>NUCLEOTIDE SEQUENCE</scope>
    <source>
        <strain evidence="1">CBS 207.26</strain>
    </source>
</reference>
<organism evidence="1 2">
    <name type="scientific">Zopfia rhizophila CBS 207.26</name>
    <dbReference type="NCBI Taxonomy" id="1314779"/>
    <lineage>
        <taxon>Eukaryota</taxon>
        <taxon>Fungi</taxon>
        <taxon>Dikarya</taxon>
        <taxon>Ascomycota</taxon>
        <taxon>Pezizomycotina</taxon>
        <taxon>Dothideomycetes</taxon>
        <taxon>Dothideomycetes incertae sedis</taxon>
        <taxon>Zopfiaceae</taxon>
        <taxon>Zopfia</taxon>
    </lineage>
</organism>
<dbReference type="EMBL" id="ML994628">
    <property type="protein sequence ID" value="KAF2187042.1"/>
    <property type="molecule type" value="Genomic_DNA"/>
</dbReference>
<keyword evidence="2" id="KW-1185">Reference proteome</keyword>
<evidence type="ECO:0000313" key="1">
    <source>
        <dbReference type="EMBL" id="KAF2187042.1"/>
    </source>
</evidence>
<gene>
    <name evidence="1" type="ORF">K469DRAFT_749431</name>
</gene>
<name>A0A6A6E8C6_9PEZI</name>
<proteinExistence type="predicted"/>
<evidence type="ECO:0000313" key="2">
    <source>
        <dbReference type="Proteomes" id="UP000800200"/>
    </source>
</evidence>
<accession>A0A6A6E8C6</accession>
<dbReference type="Proteomes" id="UP000800200">
    <property type="component" value="Unassembled WGS sequence"/>
</dbReference>
<sequence length="192" mass="21506">MSVSGLDGGDEEFQNFANVCCSVETLRMFQPDVDHLSLEMFKTVIIIFQRQISGSLRELEAMDHECKEFECSARLYDHTEVEEASSILGASKFTTLKVGFDSLAELGSLRMVGNIEPDLSLPATLRSLYICYEGPDSDFVDGLIRNLDAPASRMRRDLLELESITIALFAPSFAKLQKELKVWNICCGILHQ</sequence>